<name>A0AAD6CRX9_9EURO</name>
<gene>
    <name evidence="2" type="ORF">N7494_007158</name>
</gene>
<accession>A0AAD6CRX9</accession>
<dbReference type="EMBL" id="JAQIZZ010000006">
    <property type="protein sequence ID" value="KAJ5537679.1"/>
    <property type="molecule type" value="Genomic_DNA"/>
</dbReference>
<evidence type="ECO:0000313" key="2">
    <source>
        <dbReference type="EMBL" id="KAJ5537679.1"/>
    </source>
</evidence>
<keyword evidence="3" id="KW-1185">Reference proteome</keyword>
<protein>
    <submittedName>
        <fullName evidence="2">Uncharacterized protein</fullName>
    </submittedName>
</protein>
<dbReference type="Proteomes" id="UP001220324">
    <property type="component" value="Unassembled WGS sequence"/>
</dbReference>
<sequence length="616" mass="70161">MARPMRTCRDPRKALGQAKALSSPIPRTQSYNLVACTSYDAQADGWIFSDFMAACMLLKDRNVNGDFYSCFPVKEHFQFLASQPSAMNSIKFGYFGNKRADALYEYTRDQFHKGDIWWSPVRREEIRRRIENWVSQKAKAAKCGDVVNIILLGHGDPKRGLDSGGDFLHHEVLAQQTAHFRSAVQVNFILDFCYSGVFKNALQDLGRRECHVSTSADADNQSWSHNQSGSGRYRNGRFMTALVESFTTTPQITIQDLETYIYNRLTCNRSPQAPLSAPQFYSGNSVKSTDSVKGLFFRDMINLSSHGRFSAAHRKRVEWPTTNQTIRRRLGNTAGLHFKKPFTAVSKVVKDEIELCDVKFGYPPDMGVYSQLSSAAPDWRGLIRNLYWRARRQSTIWNIYLLLFERGFIDLNALVTPIELFSISKKNRHCRLHTRVLFECFPRCHSDIKEKDCIARLATIIVRGGRNYLELFQTIIDSGHLGTIDACGSIALKSLHLDLDRHHNLQERKATWTPDENIRPNRNVFGFWLPHGLSVQEARHLTNSGHGDCLIRFEEIERIFYETEGIDEASLSDGSSEEEVDPEATIDNLEEPPGDFISACLASEDDIIPSCFHDLM</sequence>
<reference evidence="2 3" key="1">
    <citation type="journal article" date="2023" name="IMA Fungus">
        <title>Comparative genomic study of the Penicillium genus elucidates a diverse pangenome and 15 lateral gene transfer events.</title>
        <authorList>
            <person name="Petersen C."/>
            <person name="Sorensen T."/>
            <person name="Nielsen M.R."/>
            <person name="Sondergaard T.E."/>
            <person name="Sorensen J.L."/>
            <person name="Fitzpatrick D.A."/>
            <person name="Frisvad J.C."/>
            <person name="Nielsen K.L."/>
        </authorList>
    </citation>
    <scope>NUCLEOTIDE SEQUENCE [LARGE SCALE GENOMIC DNA]</scope>
    <source>
        <strain evidence="2 3">IBT 35679</strain>
    </source>
</reference>
<feature type="compositionally biased region" description="Acidic residues" evidence="1">
    <location>
        <begin position="575"/>
        <end position="589"/>
    </location>
</feature>
<feature type="region of interest" description="Disordered" evidence="1">
    <location>
        <begin position="567"/>
        <end position="589"/>
    </location>
</feature>
<evidence type="ECO:0000313" key="3">
    <source>
        <dbReference type="Proteomes" id="UP001220324"/>
    </source>
</evidence>
<comment type="caution">
    <text evidence="2">The sequence shown here is derived from an EMBL/GenBank/DDBJ whole genome shotgun (WGS) entry which is preliminary data.</text>
</comment>
<evidence type="ECO:0000256" key="1">
    <source>
        <dbReference type="SAM" id="MobiDB-lite"/>
    </source>
</evidence>
<dbReference type="AlphaFoldDB" id="A0AAD6CRX9"/>
<proteinExistence type="predicted"/>
<organism evidence="2 3">
    <name type="scientific">Penicillium frequentans</name>
    <dbReference type="NCBI Taxonomy" id="3151616"/>
    <lineage>
        <taxon>Eukaryota</taxon>
        <taxon>Fungi</taxon>
        <taxon>Dikarya</taxon>
        <taxon>Ascomycota</taxon>
        <taxon>Pezizomycotina</taxon>
        <taxon>Eurotiomycetes</taxon>
        <taxon>Eurotiomycetidae</taxon>
        <taxon>Eurotiales</taxon>
        <taxon>Aspergillaceae</taxon>
        <taxon>Penicillium</taxon>
    </lineage>
</organism>